<comment type="caution">
    <text evidence="8">The sequence shown here is derived from an EMBL/GenBank/DDBJ whole genome shotgun (WGS) entry which is preliminary data.</text>
</comment>
<accession>A0AAW2Y1W0</accession>
<dbReference type="Pfam" id="PF00043">
    <property type="entry name" value="GST_C"/>
    <property type="match status" value="1"/>
</dbReference>
<dbReference type="SUPFAM" id="SSF47616">
    <property type="entry name" value="GST C-terminal domain-like"/>
    <property type="match status" value="1"/>
</dbReference>
<dbReference type="InterPro" id="IPR004045">
    <property type="entry name" value="Glutathione_S-Trfase_N"/>
</dbReference>
<dbReference type="GO" id="GO:0006749">
    <property type="term" value="P:glutathione metabolic process"/>
    <property type="evidence" value="ECO:0007669"/>
    <property type="project" value="TreeGrafter"/>
</dbReference>
<evidence type="ECO:0000256" key="3">
    <source>
        <dbReference type="ARBA" id="ARBA00022679"/>
    </source>
</evidence>
<protein>
    <recommendedName>
        <fullName evidence="2">glutathione transferase</fullName>
        <ecNumber evidence="2">2.5.1.18</ecNumber>
    </recommendedName>
    <alternativeName>
        <fullName evidence="5">GST class-phi</fullName>
    </alternativeName>
</protein>
<gene>
    <name evidence="8" type="ORF">Slati_0595500</name>
</gene>
<dbReference type="SFLD" id="SFLDG00358">
    <property type="entry name" value="Main_(cytGST)"/>
    <property type="match status" value="1"/>
</dbReference>
<dbReference type="FunFam" id="3.40.30.10:FF:000016">
    <property type="entry name" value="Glutathione S-transferase F2"/>
    <property type="match status" value="1"/>
</dbReference>
<dbReference type="GO" id="GO:0005737">
    <property type="term" value="C:cytoplasm"/>
    <property type="evidence" value="ECO:0007669"/>
    <property type="project" value="TreeGrafter"/>
</dbReference>
<comment type="similarity">
    <text evidence="1">Belongs to the GST superfamily. Phi family.</text>
</comment>
<dbReference type="PANTHER" id="PTHR43900">
    <property type="entry name" value="GLUTATHIONE S-TRANSFERASE RHO"/>
    <property type="match status" value="1"/>
</dbReference>
<feature type="domain" description="GST C-terminal" evidence="7">
    <location>
        <begin position="101"/>
        <end position="226"/>
    </location>
</feature>
<dbReference type="InterPro" id="IPR034347">
    <property type="entry name" value="GST_Phi_C"/>
</dbReference>
<evidence type="ECO:0000256" key="2">
    <source>
        <dbReference type="ARBA" id="ARBA00012452"/>
    </source>
</evidence>
<evidence type="ECO:0000259" key="7">
    <source>
        <dbReference type="PROSITE" id="PS50405"/>
    </source>
</evidence>
<dbReference type="InterPro" id="IPR004046">
    <property type="entry name" value="GST_C"/>
</dbReference>
<evidence type="ECO:0000313" key="8">
    <source>
        <dbReference type="EMBL" id="KAL0459683.1"/>
    </source>
</evidence>
<name>A0AAW2Y1W0_9LAMI</name>
<dbReference type="CDD" id="cd03187">
    <property type="entry name" value="GST_C_Phi"/>
    <property type="match status" value="1"/>
</dbReference>
<dbReference type="SFLD" id="SFLDG01154">
    <property type="entry name" value="Main.5:_Phi-like"/>
    <property type="match status" value="1"/>
</dbReference>
<dbReference type="PANTHER" id="PTHR43900:SF47">
    <property type="entry name" value="GLUTATHIONE S-TRANSFERASE F6-RELATED"/>
    <property type="match status" value="1"/>
</dbReference>
<reference evidence="8" key="1">
    <citation type="submission" date="2020-06" db="EMBL/GenBank/DDBJ databases">
        <authorList>
            <person name="Li T."/>
            <person name="Hu X."/>
            <person name="Zhang T."/>
            <person name="Song X."/>
            <person name="Zhang H."/>
            <person name="Dai N."/>
            <person name="Sheng W."/>
            <person name="Hou X."/>
            <person name="Wei L."/>
        </authorList>
    </citation>
    <scope>NUCLEOTIDE SEQUENCE</scope>
    <source>
        <strain evidence="8">KEN1</strain>
        <tissue evidence="8">Leaf</tissue>
    </source>
</reference>
<dbReference type="InterPro" id="IPR040079">
    <property type="entry name" value="Glutathione_S-Trfase"/>
</dbReference>
<sequence>MAIKVHGHPVSSAVQRVLLCLAEKHLEYQFVLLDMPNDQHKKEPFILINPFGQVPGFEDSDLKLFGMLVLCSSSGTSESRAITKYISHAYADKGTPLIAEDPKKQAIIGVWLEVEAHKFDAAGQKLSYEILIKAFKGLTTDEAAVEQLQGELGKVLDVYEARLGKFKYLAGDEYSLADLHHLPIINNLFKTKVKALFDQRPHVSAWCADLLARPSWQKVLIERSKF</sequence>
<dbReference type="InterPro" id="IPR036282">
    <property type="entry name" value="Glutathione-S-Trfase_C_sf"/>
</dbReference>
<evidence type="ECO:0000256" key="4">
    <source>
        <dbReference type="ARBA" id="ARBA00047960"/>
    </source>
</evidence>
<dbReference type="SUPFAM" id="SSF52833">
    <property type="entry name" value="Thioredoxin-like"/>
    <property type="match status" value="1"/>
</dbReference>
<dbReference type="InterPro" id="IPR036249">
    <property type="entry name" value="Thioredoxin-like_sf"/>
</dbReference>
<evidence type="ECO:0000256" key="5">
    <source>
        <dbReference type="ARBA" id="ARBA00081070"/>
    </source>
</evidence>
<evidence type="ECO:0000259" key="6">
    <source>
        <dbReference type="PROSITE" id="PS50404"/>
    </source>
</evidence>
<dbReference type="PROSITE" id="PS50405">
    <property type="entry name" value="GST_CTER"/>
    <property type="match status" value="1"/>
</dbReference>
<comment type="catalytic activity">
    <reaction evidence="4">
        <text>RX + glutathione = an S-substituted glutathione + a halide anion + H(+)</text>
        <dbReference type="Rhea" id="RHEA:16437"/>
        <dbReference type="ChEBI" id="CHEBI:15378"/>
        <dbReference type="ChEBI" id="CHEBI:16042"/>
        <dbReference type="ChEBI" id="CHEBI:17792"/>
        <dbReference type="ChEBI" id="CHEBI:57925"/>
        <dbReference type="ChEBI" id="CHEBI:90779"/>
        <dbReference type="EC" id="2.5.1.18"/>
    </reaction>
</comment>
<dbReference type="GO" id="GO:0004364">
    <property type="term" value="F:glutathione transferase activity"/>
    <property type="evidence" value="ECO:0007669"/>
    <property type="project" value="UniProtKB-EC"/>
</dbReference>
<dbReference type="InterPro" id="IPR010987">
    <property type="entry name" value="Glutathione-S-Trfase_C-like"/>
</dbReference>
<organism evidence="8">
    <name type="scientific">Sesamum latifolium</name>
    <dbReference type="NCBI Taxonomy" id="2727402"/>
    <lineage>
        <taxon>Eukaryota</taxon>
        <taxon>Viridiplantae</taxon>
        <taxon>Streptophyta</taxon>
        <taxon>Embryophyta</taxon>
        <taxon>Tracheophyta</taxon>
        <taxon>Spermatophyta</taxon>
        <taxon>Magnoliopsida</taxon>
        <taxon>eudicotyledons</taxon>
        <taxon>Gunneridae</taxon>
        <taxon>Pentapetalae</taxon>
        <taxon>asterids</taxon>
        <taxon>lamiids</taxon>
        <taxon>Lamiales</taxon>
        <taxon>Pedaliaceae</taxon>
        <taxon>Sesamum</taxon>
    </lineage>
</organism>
<dbReference type="AlphaFoldDB" id="A0AAW2Y1W0"/>
<dbReference type="Pfam" id="PF02798">
    <property type="entry name" value="GST_N"/>
    <property type="match status" value="1"/>
</dbReference>
<proteinExistence type="inferred from homology"/>
<dbReference type="EC" id="2.5.1.18" evidence="2"/>
<dbReference type="Gene3D" id="1.20.1050.10">
    <property type="match status" value="1"/>
</dbReference>
<dbReference type="FunFam" id="1.20.1050.10:FF:000004">
    <property type="entry name" value="Glutathione S-transferase F2"/>
    <property type="match status" value="1"/>
</dbReference>
<dbReference type="PROSITE" id="PS50404">
    <property type="entry name" value="GST_NTER"/>
    <property type="match status" value="1"/>
</dbReference>
<dbReference type="GO" id="GO:0043295">
    <property type="term" value="F:glutathione binding"/>
    <property type="evidence" value="ECO:0007669"/>
    <property type="project" value="TreeGrafter"/>
</dbReference>
<dbReference type="GO" id="GO:0009407">
    <property type="term" value="P:toxin catabolic process"/>
    <property type="evidence" value="ECO:0007669"/>
    <property type="project" value="UniProtKB-ARBA"/>
</dbReference>
<reference evidence="8" key="2">
    <citation type="journal article" date="2024" name="Plant">
        <title>Genomic evolution and insights into agronomic trait innovations of Sesamum species.</title>
        <authorList>
            <person name="Miao H."/>
            <person name="Wang L."/>
            <person name="Qu L."/>
            <person name="Liu H."/>
            <person name="Sun Y."/>
            <person name="Le M."/>
            <person name="Wang Q."/>
            <person name="Wei S."/>
            <person name="Zheng Y."/>
            <person name="Lin W."/>
            <person name="Duan Y."/>
            <person name="Cao H."/>
            <person name="Xiong S."/>
            <person name="Wang X."/>
            <person name="Wei L."/>
            <person name="Li C."/>
            <person name="Ma Q."/>
            <person name="Ju M."/>
            <person name="Zhao R."/>
            <person name="Li G."/>
            <person name="Mu C."/>
            <person name="Tian Q."/>
            <person name="Mei H."/>
            <person name="Zhang T."/>
            <person name="Gao T."/>
            <person name="Zhang H."/>
        </authorList>
    </citation>
    <scope>NUCLEOTIDE SEQUENCE</scope>
    <source>
        <strain evidence="8">KEN1</strain>
    </source>
</reference>
<dbReference type="EMBL" id="JACGWN010000002">
    <property type="protein sequence ID" value="KAL0459683.1"/>
    <property type="molecule type" value="Genomic_DNA"/>
</dbReference>
<dbReference type="Gene3D" id="3.40.30.10">
    <property type="entry name" value="Glutaredoxin"/>
    <property type="match status" value="1"/>
</dbReference>
<evidence type="ECO:0000256" key="1">
    <source>
        <dbReference type="ARBA" id="ARBA00010128"/>
    </source>
</evidence>
<feature type="domain" description="GST N-terminal" evidence="6">
    <location>
        <begin position="1"/>
        <end position="94"/>
    </location>
</feature>
<dbReference type="SFLD" id="SFLDS00019">
    <property type="entry name" value="Glutathione_Transferase_(cytos"/>
    <property type="match status" value="1"/>
</dbReference>
<keyword evidence="3" id="KW-0808">Transferase</keyword>